<dbReference type="Pfam" id="PF13181">
    <property type="entry name" value="TPR_8"/>
    <property type="match status" value="1"/>
</dbReference>
<evidence type="ECO:0000256" key="4">
    <source>
        <dbReference type="ARBA" id="ARBA00022448"/>
    </source>
</evidence>
<dbReference type="FunFam" id="4.10.1060.10:FF:000001">
    <property type="entry name" value="Nuclear pore complex protein Nup153"/>
    <property type="match status" value="1"/>
</dbReference>
<dbReference type="Pfam" id="PF00641">
    <property type="entry name" value="Zn_ribbon_RanBP"/>
    <property type="match status" value="2"/>
</dbReference>
<feature type="compositionally biased region" description="Acidic residues" evidence="23">
    <location>
        <begin position="2786"/>
        <end position="2820"/>
    </location>
</feature>
<evidence type="ECO:0000256" key="6">
    <source>
        <dbReference type="ARBA" id="ARBA00022723"/>
    </source>
</evidence>
<keyword evidence="11" id="KW-0653">Protein transport</keyword>
<evidence type="ECO:0000256" key="10">
    <source>
        <dbReference type="ARBA" id="ARBA00022833"/>
    </source>
</evidence>
<dbReference type="CDD" id="cd13179">
    <property type="entry name" value="RanBD_RanBP1"/>
    <property type="match status" value="2"/>
</dbReference>
<keyword evidence="26" id="KW-0436">Ligase</keyword>
<dbReference type="PANTHER" id="PTHR23138">
    <property type="entry name" value="RAN BINDING PROTEIN"/>
    <property type="match status" value="1"/>
</dbReference>
<dbReference type="Gene3D" id="4.10.1060.10">
    <property type="entry name" value="Zinc finger, RanBP2-type"/>
    <property type="match status" value="2"/>
</dbReference>
<comment type="cofactor">
    <cofactor evidence="1">
        <name>Zn(2+)</name>
        <dbReference type="ChEBI" id="CHEBI:29105"/>
    </cofactor>
</comment>
<evidence type="ECO:0000256" key="20">
    <source>
        <dbReference type="ARBA" id="ARBA00079437"/>
    </source>
</evidence>
<feature type="compositionally biased region" description="Acidic residues" evidence="23">
    <location>
        <begin position="2026"/>
        <end position="2035"/>
    </location>
</feature>
<reference evidence="26 27" key="1">
    <citation type="journal article" date="2019" name="PLoS Biol.">
        <title>Sex chromosomes control vertical transmission of feminizing Wolbachia symbionts in an isopod.</title>
        <authorList>
            <person name="Becking T."/>
            <person name="Chebbi M.A."/>
            <person name="Giraud I."/>
            <person name="Moumen B."/>
            <person name="Laverre T."/>
            <person name="Caubet Y."/>
            <person name="Peccoud J."/>
            <person name="Gilbert C."/>
            <person name="Cordaux R."/>
        </authorList>
    </citation>
    <scope>NUCLEOTIDE SEQUENCE [LARGE SCALE GENOMIC DNA]</scope>
    <source>
        <strain evidence="26">ANa2</strain>
        <tissue evidence="26">Whole body excluding digestive tract and cuticle</tissue>
    </source>
</reference>
<evidence type="ECO:0000256" key="15">
    <source>
        <dbReference type="ARBA" id="ARBA00023136"/>
    </source>
</evidence>
<evidence type="ECO:0000256" key="14">
    <source>
        <dbReference type="ARBA" id="ARBA00023132"/>
    </source>
</evidence>
<keyword evidence="5" id="KW-0597">Phosphoprotein</keyword>
<dbReference type="InterPro" id="IPR000156">
    <property type="entry name" value="Ran_bind_dom"/>
</dbReference>
<evidence type="ECO:0000256" key="1">
    <source>
        <dbReference type="ARBA" id="ARBA00001947"/>
    </source>
</evidence>
<keyword evidence="16" id="KW-0539">Nucleus</keyword>
<feature type="domain" description="RanBD1" evidence="24">
    <location>
        <begin position="2795"/>
        <end position="2935"/>
    </location>
</feature>
<dbReference type="SUPFAM" id="SSF50729">
    <property type="entry name" value="PH domain-like"/>
    <property type="match status" value="5"/>
</dbReference>
<dbReference type="Gene3D" id="2.30.29.30">
    <property type="entry name" value="Pleckstrin-homology domain (PH domain)/Phosphotyrosine-binding domain (PTB)"/>
    <property type="match status" value="5"/>
</dbReference>
<keyword evidence="15" id="KW-0472">Membrane</keyword>
<feature type="region of interest" description="Disordered" evidence="23">
    <location>
        <begin position="1650"/>
        <end position="1684"/>
    </location>
</feature>
<comment type="similarity">
    <text evidence="17">Belongs to the NUP153 family.</text>
</comment>
<dbReference type="GO" id="GO:0016874">
    <property type="term" value="F:ligase activity"/>
    <property type="evidence" value="ECO:0007669"/>
    <property type="project" value="UniProtKB-KW"/>
</dbReference>
<evidence type="ECO:0000313" key="27">
    <source>
        <dbReference type="Proteomes" id="UP000326759"/>
    </source>
</evidence>
<evidence type="ECO:0000256" key="22">
    <source>
        <dbReference type="SAM" id="Coils"/>
    </source>
</evidence>
<dbReference type="PANTHER" id="PTHR23138:SF87">
    <property type="entry name" value="E3 SUMO-PROTEIN LIGASE RANBP2"/>
    <property type="match status" value="1"/>
</dbReference>
<feature type="compositionally biased region" description="Polar residues" evidence="23">
    <location>
        <begin position="2512"/>
        <end position="2534"/>
    </location>
</feature>
<name>A0A5N5SN32_9CRUS</name>
<feature type="region of interest" description="Disordered" evidence="23">
    <location>
        <begin position="2511"/>
        <end position="2535"/>
    </location>
</feature>
<dbReference type="InterPro" id="IPR036443">
    <property type="entry name" value="Znf_RanBP2_sf"/>
</dbReference>
<keyword evidence="10" id="KW-0862">Zinc</keyword>
<dbReference type="GO" id="GO:0008270">
    <property type="term" value="F:zinc ion binding"/>
    <property type="evidence" value="ECO:0007669"/>
    <property type="project" value="UniProtKB-KW"/>
</dbReference>
<organism evidence="26 27">
    <name type="scientific">Armadillidium nasatum</name>
    <dbReference type="NCBI Taxonomy" id="96803"/>
    <lineage>
        <taxon>Eukaryota</taxon>
        <taxon>Metazoa</taxon>
        <taxon>Ecdysozoa</taxon>
        <taxon>Arthropoda</taxon>
        <taxon>Crustacea</taxon>
        <taxon>Multicrustacea</taxon>
        <taxon>Malacostraca</taxon>
        <taxon>Eumalacostraca</taxon>
        <taxon>Peracarida</taxon>
        <taxon>Isopoda</taxon>
        <taxon>Oniscidea</taxon>
        <taxon>Crinocheta</taxon>
        <taxon>Armadillidiidae</taxon>
        <taxon>Armadillidium</taxon>
    </lineage>
</organism>
<keyword evidence="9" id="KW-0509">mRNA transport</keyword>
<keyword evidence="6" id="KW-0479">Metal-binding</keyword>
<feature type="region of interest" description="Disordered" evidence="23">
    <location>
        <begin position="1970"/>
        <end position="1996"/>
    </location>
</feature>
<dbReference type="GO" id="GO:0005643">
    <property type="term" value="C:nuclear pore"/>
    <property type="evidence" value="ECO:0007669"/>
    <property type="project" value="UniProtKB-SubCell"/>
</dbReference>
<dbReference type="Pfam" id="PF00638">
    <property type="entry name" value="Ran_BP1"/>
    <property type="match status" value="4"/>
</dbReference>
<feature type="compositionally biased region" description="Polar residues" evidence="23">
    <location>
        <begin position="2765"/>
        <end position="2774"/>
    </location>
</feature>
<feature type="region of interest" description="Disordered" evidence="23">
    <location>
        <begin position="2009"/>
        <end position="2035"/>
    </location>
</feature>
<evidence type="ECO:0000259" key="25">
    <source>
        <dbReference type="PROSITE" id="PS50199"/>
    </source>
</evidence>
<protein>
    <recommendedName>
        <fullName evidence="18">Nuclear pore complex protein Nup153</fullName>
    </recommendedName>
    <alternativeName>
        <fullName evidence="20">153 kDa nucleoporin</fullName>
    </alternativeName>
    <alternativeName>
        <fullName evidence="19">Nucleoporin Nup153</fullName>
    </alternativeName>
</protein>
<dbReference type="InterPro" id="IPR001876">
    <property type="entry name" value="Znf_RanBP2"/>
</dbReference>
<dbReference type="EMBL" id="SEYY01022533">
    <property type="protein sequence ID" value="KAB7495494.1"/>
    <property type="molecule type" value="Genomic_DNA"/>
</dbReference>
<feature type="region of interest" description="Disordered" evidence="23">
    <location>
        <begin position="2751"/>
        <end position="2820"/>
    </location>
</feature>
<evidence type="ECO:0000313" key="26">
    <source>
        <dbReference type="EMBL" id="KAB7495494.1"/>
    </source>
</evidence>
<dbReference type="GO" id="GO:0003677">
    <property type="term" value="F:DNA binding"/>
    <property type="evidence" value="ECO:0007669"/>
    <property type="project" value="UniProtKB-KW"/>
</dbReference>
<keyword evidence="4" id="KW-0813">Transport</keyword>
<dbReference type="Proteomes" id="UP000326759">
    <property type="component" value="Unassembled WGS sequence"/>
</dbReference>
<evidence type="ECO:0000256" key="21">
    <source>
        <dbReference type="PROSITE-ProRule" id="PRU00322"/>
    </source>
</evidence>
<feature type="domain" description="RanBD1" evidence="24">
    <location>
        <begin position="2039"/>
        <end position="2171"/>
    </location>
</feature>
<keyword evidence="7" id="KW-0677">Repeat</keyword>
<dbReference type="PROSITE" id="PS50196">
    <property type="entry name" value="RANBD1"/>
    <property type="match status" value="5"/>
</dbReference>
<dbReference type="InterPro" id="IPR045256">
    <property type="entry name" value="RanBP1_RanBD"/>
</dbReference>
<dbReference type="InterPro" id="IPR011993">
    <property type="entry name" value="PH-like_dom_sf"/>
</dbReference>
<feature type="domain" description="RanBD1" evidence="24">
    <location>
        <begin position="1177"/>
        <end position="1310"/>
    </location>
</feature>
<keyword evidence="12" id="KW-0811">Translocation</keyword>
<dbReference type="PROSITE" id="PS50199">
    <property type="entry name" value="ZF_RANBP2_2"/>
    <property type="match status" value="2"/>
</dbReference>
<feature type="domain" description="RanBD1" evidence="24">
    <location>
        <begin position="2613"/>
        <end position="2750"/>
    </location>
</feature>
<accession>A0A5N5SN32</accession>
<keyword evidence="13" id="KW-0238">DNA-binding</keyword>
<feature type="compositionally biased region" description="Basic and acidic residues" evidence="23">
    <location>
        <begin position="1832"/>
        <end position="1847"/>
    </location>
</feature>
<dbReference type="FunFam" id="2.30.29.30:FF:000018">
    <property type="entry name" value="E3 SUMO-protein ligase RanBP2"/>
    <property type="match status" value="4"/>
</dbReference>
<feature type="region of interest" description="Disordered" evidence="23">
    <location>
        <begin position="1530"/>
        <end position="1554"/>
    </location>
</feature>
<keyword evidence="14" id="KW-0906">Nuclear pore complex</keyword>
<evidence type="ECO:0000256" key="16">
    <source>
        <dbReference type="ARBA" id="ARBA00023242"/>
    </source>
</evidence>
<evidence type="ECO:0000256" key="3">
    <source>
        <dbReference type="ARBA" id="ARBA00004567"/>
    </source>
</evidence>
<keyword evidence="8 21" id="KW-0863">Zinc-finger</keyword>
<comment type="caution">
    <text evidence="26">The sequence shown here is derived from an EMBL/GenBank/DDBJ whole genome shotgun (WGS) entry which is preliminary data.</text>
</comment>
<feature type="region of interest" description="Disordered" evidence="23">
    <location>
        <begin position="2594"/>
        <end position="2613"/>
    </location>
</feature>
<evidence type="ECO:0000256" key="7">
    <source>
        <dbReference type="ARBA" id="ARBA00022737"/>
    </source>
</evidence>
<evidence type="ECO:0000256" key="18">
    <source>
        <dbReference type="ARBA" id="ARBA00068609"/>
    </source>
</evidence>
<dbReference type="CDD" id="cd00835">
    <property type="entry name" value="RanBD_family"/>
    <property type="match status" value="1"/>
</dbReference>
<feature type="non-terminal residue" evidence="26">
    <location>
        <position position="2964"/>
    </location>
</feature>
<dbReference type="InterPro" id="IPR011990">
    <property type="entry name" value="TPR-like_helical_dom_sf"/>
</dbReference>
<dbReference type="SMART" id="SM00547">
    <property type="entry name" value="ZnF_RBZ"/>
    <property type="match status" value="2"/>
</dbReference>
<evidence type="ECO:0000256" key="11">
    <source>
        <dbReference type="ARBA" id="ARBA00022927"/>
    </source>
</evidence>
<dbReference type="GO" id="GO:0015031">
    <property type="term" value="P:protein transport"/>
    <property type="evidence" value="ECO:0007669"/>
    <property type="project" value="UniProtKB-KW"/>
</dbReference>
<sequence>MLRTKKDVDKHVRELLNKTKNENDRRSRGYNVARLYFNVGEYENARRYLAEFISFRPKSPEAHKLMGQIYEKLGQKENSVNSYKTSYSISDTQKDLVLKICEIYSELDVDVAVRTHWADEGDRLFPHHNSIVKLKQSLMLTNPSQSKEEMEKFYLGEIKSNPLSLNLHVKLARHYIEWGKEVKEKYDEAFNYVRRVELRRPFPHSLEWYQTIVEVLKAYENWKKPNNDVNFEEMYLTILDRYVFESIASSSGPALSALCTPNEAAQRLKEYDDRLMKAMKFLNKDSDCFKHLTAQYYFHFALLVALISKTESVLHKDIYISCLLLHSTFLPNKLIKPSSGDLDKGEIVKTHQFVQGHYRVSQTGHLLNRISEANRGQQYLKNKTFLLLLRSFFNDKTFLNGDLKFVDEKIQQICDQEVCLSCSHDLRELVWLFLQYSSSLKSSTKFFNFHFFRRIQFSSILTTFAPETLCHLDLVAFIVAAAYCYQANTDSYDDSGTSIPSILAVYLHTPEQGEWWNAVASLCSNTGSKRLNRLRSILQNGLESIRHLGHYNLPLQVTVHLARYFTSCIAEAQDEGNSPSEIEALEERAEHYWRKAVSQIFKSFKGSLATVSKSRLFEIRRSELSESDLNDIGEEGELFIADRLSNKGKNDEAIQILSRLKTPKAAFNRAMLYKKQAQSLLGNRTWHSLNLNARNEYTSLLTQTRDALYLTLDRLKMPGVDLSNPLNHLLSDELTFIEHALATVTVDEESDNEAEESEMFNNSNLPQNLTNGNGSIMGSWSTQPLTINNAMFSTPSSERRIQRQEARPSPERLDAQVRHLTEIQQNTIKNIEEHNAALRAQNEALLQTCQTMAAEFKENVAFYKSYIEQKSSSLDHMNPVLDQMKQLQAAIKNLQIDVRNISTEINELKIMRTPQTKTDPLHLVTAGTTSADNQVPIDISSPAIQGVYNNYMGFYGQQPVGSPLVAPTALFNACQPPFIPPSTLQEQAYLPTASVAIKSETPTSGLGAAAMYQPGALGLKLSQNKVDKEMGASANPPPHSYQITLPASSSIAFPSMSNSFPITVSSEPAFNTEGLLSNIPAPLYSAITTYHSPEKGSKNLLASSLTSTPVTHKDNITADKSFSPTFGQWPNSGADFPGAPSQSSAVQIPTVDSKSSPNKSANDSDTYIDDGRDPCPDFKPIIPLPEQVEVNTGEEDEKILYEDRAKLFRFVDKEWKERGLGPLKILFNEAQKTVRVLMRREQTHKICCNHLITPTMDLTMKDSDKVWLWAAHDFADEKLVLEKFCCKFKTAESAQNFQKAFYKGKMIVEAAENSRKETTLVKPQEEKLSTTTTSASLKQLHELFKPDPGSWSCPTCLVKNKKDDKSCPACQTLKPGETVVPSSVSITKETPKTAFKFGVQTSTSSPPTSIGLTFLGGDQSSAKTGLTFGTPVSKPVIPFGISSSIASSPSVSVTFSTGSASTTFGPSSSVTINPVKPGSSPSISLFKTSDSQSPTAIVISADALEENLSKSEGIAGGKFSLEGFTFSSEPKFSLPKPETIAESKKPADKTSEPKKESIFSNFTFSSTKPSSESGSQSTFVFNLPVNTTTSATIASKAQDLSVTSTTTTAGGLFWSNNKNMENTVSFGALAATSENKLSFTTKDPKAFEPKAVFGKSSTSDSKGKLNESGAADTSKDEGADEYEPQVDFKPVIPMPDLVDVKTGEEDEETLFCERAKLFRFNVNEWKERGVGDVKILKNNSTNKIRLLMRRDQIHKVCANHFITKGMTLTPMASSDKAWVWGAHDFADEEMKVEKFAIRFKTSELAQKFKTTFENAQENLPEKSDDNIYESKPSIEEQGKDETKDTRPLSELFKPSKGSWECSVCLVLNPPEKSSCLACKTLKDGSGTETTSTTSTGSFSFGISQAASTSTNTEGNSGFKFGITSTSTPTTSSSSAATTVTTSTTTTQPFTFIWAPPSTCADTATTSSSSLTFTTPSKTSTPTNVSGTQTKGSSTGFTFGSPGKYEFAFSGVKSPRSRDTSTCESENGAEEGEEEEDNLYFEPVIPMPEKVPIITGEEEEEPLFVHRAKLFRLREKEFKERGLGDVKLLQHKITGKIRVLMRREQIHKICLNHYLTPDMQFRPKDDKSLFWVATDFSEQEPSKETFAIRFKTSDIMKSFLKAVQEAQIKLGKAPEKTTSESSTVTTTITTTTTGEKATAFGVFGKTVVTSIPKATFSFGDRSSSQTKTDEPSSAPATPEQVEKAKKLLLPDNFYLYEEKEPCKGCIGCSPEDFVFKKIEKVKEELTPSSVKTNLFGGISKLETSTIFSPKTAVGAVSPISGSKSIFGGVSATSSPNIFGIKSFSSENANTSQENATNIFGSSGTKSSFTGEIFGGNTPTSKGSIFGGNTFASGSIFGGSPSSPSIFGGIKTTGSNDTPQSTSIFGGIKTTGSKDTPPSGSIFGGIKTTSSNDTPPSASIFGGIKTTSSNDSIFGGIKTTSSDDTTPSASIFGGIKPISSNDTPPSASIFGGIKTTSPDDTTISSKPDTTTNIFGGSSSTTTSTSPLFVFLSGTTGSVLSFEDLAKQKSDLAFTKSSSPKDSSAWVSTPVFASATKKDKNSSVEGEAADDDYDPHYEPVIPMPELVQVTTGEEGWNEIFSQRAKVFRFDVPTKQWKERGTGEFKIQHEPNLNKYRFLQRREQVLKLSCNHYITHTLTLDPMQSSEKAWCWTATDFSENSEGEILKLAVRFKTKEIAMDFKSAFDSCMEKILASPPPSASVEDKKDTSPTSLPTNVGQFGKSEEKQQVTEDDDDDGDEYEDISGSEETVEEEEDEYVEDETDDEELTILFSNKCQLSLKTDEEWKDLGSCDLKIVYDDDVYGTRIICTTEDGEKPVNSFITIQTYCYNVDDLTLTWTLVEESEDEPPKKIEMKASFESEEIVASFIKAFEEGKDCAYNAGIEDSCRNEVPKELLYYGQASEGRDHQL</sequence>
<dbReference type="SMART" id="SM00160">
    <property type="entry name" value="RanBD"/>
    <property type="match status" value="4"/>
</dbReference>
<evidence type="ECO:0000256" key="12">
    <source>
        <dbReference type="ARBA" id="ARBA00023010"/>
    </source>
</evidence>
<evidence type="ECO:0000256" key="8">
    <source>
        <dbReference type="ARBA" id="ARBA00022771"/>
    </source>
</evidence>
<feature type="domain" description="RanBP2-type" evidence="25">
    <location>
        <begin position="1855"/>
        <end position="1884"/>
    </location>
</feature>
<dbReference type="SUPFAM" id="SSF48452">
    <property type="entry name" value="TPR-like"/>
    <property type="match status" value="1"/>
</dbReference>
<feature type="region of interest" description="Disordered" evidence="23">
    <location>
        <begin position="2218"/>
        <end position="2240"/>
    </location>
</feature>
<evidence type="ECO:0000259" key="24">
    <source>
        <dbReference type="PROSITE" id="PS50196"/>
    </source>
</evidence>
<dbReference type="Gene3D" id="1.25.40.10">
    <property type="entry name" value="Tetratricopeptide repeat domain"/>
    <property type="match status" value="1"/>
</dbReference>
<evidence type="ECO:0000256" key="23">
    <source>
        <dbReference type="SAM" id="MobiDB-lite"/>
    </source>
</evidence>
<dbReference type="GO" id="GO:0051028">
    <property type="term" value="P:mRNA transport"/>
    <property type="evidence" value="ECO:0007669"/>
    <property type="project" value="UniProtKB-KW"/>
</dbReference>
<dbReference type="SUPFAM" id="SSF90209">
    <property type="entry name" value="Ran binding protein zinc finger-like"/>
    <property type="match status" value="2"/>
</dbReference>
<comment type="subcellular location">
    <subcellularLocation>
        <location evidence="2">Nucleus membrane</location>
    </subcellularLocation>
    <subcellularLocation>
        <location evidence="3">Nucleus</location>
        <location evidence="3">Nuclear pore complex</location>
    </subcellularLocation>
</comment>
<gene>
    <name evidence="26" type="primary">Ranbp2</name>
    <name evidence="26" type="ORF">Anas_09663</name>
</gene>
<dbReference type="PROSITE" id="PS01358">
    <property type="entry name" value="ZF_RANBP2_1"/>
    <property type="match status" value="2"/>
</dbReference>
<dbReference type="InterPro" id="IPR019734">
    <property type="entry name" value="TPR_rpt"/>
</dbReference>
<keyword evidence="27" id="KW-1185">Reference proteome</keyword>
<feature type="compositionally biased region" description="Polar residues" evidence="23">
    <location>
        <begin position="1140"/>
        <end position="1165"/>
    </location>
</feature>
<evidence type="ECO:0000256" key="19">
    <source>
        <dbReference type="ARBA" id="ARBA00078197"/>
    </source>
</evidence>
<feature type="coiled-coil region" evidence="22">
    <location>
        <begin position="884"/>
        <end position="911"/>
    </location>
</feature>
<evidence type="ECO:0000256" key="9">
    <source>
        <dbReference type="ARBA" id="ARBA00022816"/>
    </source>
</evidence>
<dbReference type="GO" id="GO:0006913">
    <property type="term" value="P:nucleocytoplasmic transport"/>
    <property type="evidence" value="ECO:0007669"/>
    <property type="project" value="InterPro"/>
</dbReference>
<proteinExistence type="inferred from homology"/>
<keyword evidence="22" id="KW-0175">Coiled coil</keyword>
<evidence type="ECO:0000256" key="2">
    <source>
        <dbReference type="ARBA" id="ARBA00004126"/>
    </source>
</evidence>
<evidence type="ECO:0000256" key="13">
    <source>
        <dbReference type="ARBA" id="ARBA00023125"/>
    </source>
</evidence>
<feature type="domain" description="RanBD1" evidence="24">
    <location>
        <begin position="1687"/>
        <end position="1821"/>
    </location>
</feature>
<dbReference type="OrthoDB" id="6356316at2759"/>
<feature type="compositionally biased region" description="Basic and acidic residues" evidence="23">
    <location>
        <begin position="1539"/>
        <end position="1554"/>
    </location>
</feature>
<evidence type="ECO:0000256" key="5">
    <source>
        <dbReference type="ARBA" id="ARBA00022553"/>
    </source>
</evidence>
<dbReference type="GO" id="GO:0031965">
    <property type="term" value="C:nuclear membrane"/>
    <property type="evidence" value="ECO:0007669"/>
    <property type="project" value="UniProtKB-SubCell"/>
</dbReference>
<dbReference type="InterPro" id="IPR045255">
    <property type="entry name" value="RanBP1-like"/>
</dbReference>
<feature type="domain" description="RanBP2-type" evidence="25">
    <location>
        <begin position="1347"/>
        <end position="1376"/>
    </location>
</feature>
<feature type="region of interest" description="Disordered" evidence="23">
    <location>
        <begin position="1127"/>
        <end position="1172"/>
    </location>
</feature>
<dbReference type="FunFam" id="4.10.1060.10:FF:000003">
    <property type="entry name" value="E3 SUMO-protein ligase RanBP2"/>
    <property type="match status" value="1"/>
</dbReference>
<feature type="region of interest" description="Disordered" evidence="23">
    <location>
        <begin position="1815"/>
        <end position="1850"/>
    </location>
</feature>
<evidence type="ECO:0000256" key="17">
    <source>
        <dbReference type="ARBA" id="ARBA00060842"/>
    </source>
</evidence>